<dbReference type="CDD" id="cd06558">
    <property type="entry name" value="crotonase-like"/>
    <property type="match status" value="1"/>
</dbReference>
<dbReference type="InterPro" id="IPR029045">
    <property type="entry name" value="ClpP/crotonase-like_dom_sf"/>
</dbReference>
<accession>A0A316ETM4</accession>
<dbReference type="PROSITE" id="PS00166">
    <property type="entry name" value="ENOYL_COA_HYDRATASE"/>
    <property type="match status" value="1"/>
</dbReference>
<dbReference type="GO" id="GO:0003824">
    <property type="term" value="F:catalytic activity"/>
    <property type="evidence" value="ECO:0007669"/>
    <property type="project" value="InterPro"/>
</dbReference>
<comment type="similarity">
    <text evidence="1 2">Belongs to the enoyl-CoA hydratase/isomerase family.</text>
</comment>
<dbReference type="InterPro" id="IPR001753">
    <property type="entry name" value="Enoyl-CoA_hydra/iso"/>
</dbReference>
<comment type="caution">
    <text evidence="3">The sequence shown here is derived from an EMBL/GenBank/DDBJ whole genome shotgun (WGS) entry which is preliminary data.</text>
</comment>
<organism evidence="3 4">
    <name type="scientific">Cupriavidus plantarum</name>
    <dbReference type="NCBI Taxonomy" id="942865"/>
    <lineage>
        <taxon>Bacteria</taxon>
        <taxon>Pseudomonadati</taxon>
        <taxon>Pseudomonadota</taxon>
        <taxon>Betaproteobacteria</taxon>
        <taxon>Burkholderiales</taxon>
        <taxon>Burkholderiaceae</taxon>
        <taxon>Cupriavidus</taxon>
    </lineage>
</organism>
<keyword evidence="4" id="KW-1185">Reference proteome</keyword>
<sequence>MPIDAASEAHAPSDVMSDVVVRHPTDAHVALIELTRPPHNFVNADVMRALADAFDDCDADDDCRAVVLASGLRTFCAGADFSGSERGEVNADPAPFYAQALRLFRNRKPIVAAIQGPAVGAGLGVALAADFRVTCEEARFSANFNRLGFHPGFGLSVTLPRLVGPQHAARLFYTGARIGGEEAVAIGLADVLVPADEVRYRALALAGEIALSAPLAVESTRQTLRLGLADQIVAVNQRELAEQRVQFATEDFREGVAAMAERRAPNFKRR</sequence>
<evidence type="ECO:0000313" key="3">
    <source>
        <dbReference type="EMBL" id="PWK34353.1"/>
    </source>
</evidence>
<protein>
    <submittedName>
        <fullName evidence="3">Enoyl-CoA hydratase/carnithine racemase</fullName>
    </submittedName>
</protein>
<evidence type="ECO:0000313" key="4">
    <source>
        <dbReference type="Proteomes" id="UP000245754"/>
    </source>
</evidence>
<dbReference type="Proteomes" id="UP000245754">
    <property type="component" value="Unassembled WGS sequence"/>
</dbReference>
<dbReference type="EMBL" id="QGGT01000003">
    <property type="protein sequence ID" value="PWK34353.1"/>
    <property type="molecule type" value="Genomic_DNA"/>
</dbReference>
<dbReference type="Gene3D" id="3.90.226.10">
    <property type="entry name" value="2-enoyl-CoA Hydratase, Chain A, domain 1"/>
    <property type="match status" value="1"/>
</dbReference>
<dbReference type="PANTHER" id="PTHR43802:SF1">
    <property type="entry name" value="IP11341P-RELATED"/>
    <property type="match status" value="1"/>
</dbReference>
<reference evidence="3 4" key="1">
    <citation type="submission" date="2018-05" db="EMBL/GenBank/DDBJ databases">
        <title>Genomic Encyclopedia of Type Strains, Phase IV (KMG-V): Genome sequencing to study the core and pangenomes of soil and plant-associated prokaryotes.</title>
        <authorList>
            <person name="Whitman W."/>
        </authorList>
    </citation>
    <scope>NUCLEOTIDE SEQUENCE [LARGE SCALE GENOMIC DNA]</scope>
    <source>
        <strain evidence="3 4">SLV-132</strain>
    </source>
</reference>
<dbReference type="PANTHER" id="PTHR43802">
    <property type="entry name" value="ENOYL-COA HYDRATASE"/>
    <property type="match status" value="1"/>
</dbReference>
<dbReference type="SUPFAM" id="SSF52096">
    <property type="entry name" value="ClpP/crotonase"/>
    <property type="match status" value="1"/>
</dbReference>
<dbReference type="InterPro" id="IPR018376">
    <property type="entry name" value="Enoyl-CoA_hyd/isom_CS"/>
</dbReference>
<evidence type="ECO:0000256" key="2">
    <source>
        <dbReference type="RuleBase" id="RU003707"/>
    </source>
</evidence>
<name>A0A316ETM4_9BURK</name>
<gene>
    <name evidence="3" type="ORF">C7419_103672</name>
</gene>
<evidence type="ECO:0000256" key="1">
    <source>
        <dbReference type="ARBA" id="ARBA00005254"/>
    </source>
</evidence>
<dbReference type="Pfam" id="PF00378">
    <property type="entry name" value="ECH_1"/>
    <property type="match status" value="1"/>
</dbReference>
<dbReference type="AlphaFoldDB" id="A0A316ETM4"/>
<proteinExistence type="inferred from homology"/>